<feature type="chain" id="PRO_5039133275" evidence="2">
    <location>
        <begin position="19"/>
        <end position="324"/>
    </location>
</feature>
<keyword evidence="4" id="KW-1185">Reference proteome</keyword>
<feature type="compositionally biased region" description="Basic and acidic residues" evidence="1">
    <location>
        <begin position="133"/>
        <end position="144"/>
    </location>
</feature>
<evidence type="ECO:0000313" key="3">
    <source>
        <dbReference type="EMBL" id="EKU27244.1"/>
    </source>
</evidence>
<dbReference type="AlphaFoldDB" id="K8Z883"/>
<dbReference type="OrthoDB" id="2418342at2"/>
<dbReference type="PROSITE" id="PS51257">
    <property type="entry name" value="PROKAR_LIPOPROTEIN"/>
    <property type="match status" value="1"/>
</dbReference>
<accession>K8Z883</accession>
<sequence>MKKGIIQGAVLLSLLTLAGCGANSTEETKSSSEVSSKTESSKESNVSMETVEEKINNEDWNQALQQLEELENQGDKKAKGYIAEIKEFQKVKDLYRKGKYAEAKKALGKLKATLPALKDQKDQLSDKISEKLAQEQEKQEKTNTEKATTQNKNQSKTITPKSYSMGQMEAMNAQFLNWAIPRAQTAKMAVTDAYNVHGAVSADDLYINTPDGKVLIQGHYNPNVYVGEAVAGLIFCHAKDGVTGELPLGGCTATTFENVEMDEMANKYILASNGVVYELKGPASEIVGVGGVNQGTNTTSLSGNWIVSEDAAAQQEAQNILSQY</sequence>
<organism evidence="3 4">
    <name type="scientific">Catellicoccus marimammalium M35/04/3</name>
    <dbReference type="NCBI Taxonomy" id="1234409"/>
    <lineage>
        <taxon>Bacteria</taxon>
        <taxon>Bacillati</taxon>
        <taxon>Bacillota</taxon>
        <taxon>Bacilli</taxon>
        <taxon>Lactobacillales</taxon>
        <taxon>Enterococcaceae</taxon>
        <taxon>Catellicoccus</taxon>
    </lineage>
</organism>
<keyword evidence="3" id="KW-0449">Lipoprotein</keyword>
<dbReference type="RefSeq" id="WP_009489739.1">
    <property type="nucleotide sequence ID" value="NZ_AMYT01000017.1"/>
</dbReference>
<comment type="caution">
    <text evidence="3">The sequence shown here is derived from an EMBL/GenBank/DDBJ whole genome shotgun (WGS) entry which is preliminary data.</text>
</comment>
<evidence type="ECO:0000313" key="4">
    <source>
        <dbReference type="Proteomes" id="UP000016057"/>
    </source>
</evidence>
<dbReference type="eggNOG" id="ENOG5032S2A">
    <property type="taxonomic scope" value="Bacteria"/>
</dbReference>
<proteinExistence type="predicted"/>
<keyword evidence="2" id="KW-0732">Signal</keyword>
<feature type="compositionally biased region" description="Low complexity" evidence="1">
    <location>
        <begin position="145"/>
        <end position="154"/>
    </location>
</feature>
<reference evidence="3 4" key="1">
    <citation type="journal article" date="2013" name="Genome Announc.">
        <title>Draft Genome Sequence of Catellicoccus marimammalium, a Novel Species Commonly Found in Gull Feces.</title>
        <authorList>
            <person name="Weigand M.R."/>
            <person name="Ryu H."/>
            <person name="Bozcek L."/>
            <person name="Konstantinidis K.T."/>
            <person name="Santo Domingo J.W."/>
        </authorList>
    </citation>
    <scope>NUCLEOTIDE SEQUENCE [LARGE SCALE GENOMIC DNA]</scope>
    <source>
        <strain evidence="3 4">M35/04/3</strain>
    </source>
</reference>
<protein>
    <submittedName>
        <fullName evidence="3">Putative lipoprotein</fullName>
    </submittedName>
</protein>
<name>K8Z883_9ENTE</name>
<dbReference type="Proteomes" id="UP000016057">
    <property type="component" value="Unassembled WGS sequence"/>
</dbReference>
<evidence type="ECO:0000256" key="1">
    <source>
        <dbReference type="SAM" id="MobiDB-lite"/>
    </source>
</evidence>
<feature type="region of interest" description="Disordered" evidence="1">
    <location>
        <begin position="133"/>
        <end position="159"/>
    </location>
</feature>
<feature type="compositionally biased region" description="Low complexity" evidence="1">
    <location>
        <begin position="31"/>
        <end position="47"/>
    </location>
</feature>
<dbReference type="EMBL" id="AMYT01000017">
    <property type="protein sequence ID" value="EKU27244.1"/>
    <property type="molecule type" value="Genomic_DNA"/>
</dbReference>
<feature type="region of interest" description="Disordered" evidence="1">
    <location>
        <begin position="23"/>
        <end position="51"/>
    </location>
</feature>
<feature type="signal peptide" evidence="2">
    <location>
        <begin position="1"/>
        <end position="18"/>
    </location>
</feature>
<evidence type="ECO:0000256" key="2">
    <source>
        <dbReference type="SAM" id="SignalP"/>
    </source>
</evidence>
<gene>
    <name evidence="3" type="ORF">C683_0575</name>
</gene>